<dbReference type="SUPFAM" id="SSF53098">
    <property type="entry name" value="Ribonuclease H-like"/>
    <property type="match status" value="1"/>
</dbReference>
<dbReference type="GO" id="GO:0097157">
    <property type="term" value="F:pre-mRNA intronic binding"/>
    <property type="evidence" value="ECO:0007669"/>
    <property type="project" value="TreeGrafter"/>
</dbReference>
<reference evidence="3" key="2">
    <citation type="submission" date="2015-01" db="EMBL/GenBank/DDBJ databases">
        <title>Evolutionary Origins and Diversification of the Mycorrhizal Mutualists.</title>
        <authorList>
            <consortium name="DOE Joint Genome Institute"/>
            <consortium name="Mycorrhizal Genomics Consortium"/>
            <person name="Kohler A."/>
            <person name="Kuo A."/>
            <person name="Nagy L.G."/>
            <person name="Floudas D."/>
            <person name="Copeland A."/>
            <person name="Barry K.W."/>
            <person name="Cichocki N."/>
            <person name="Veneault-Fourrey C."/>
            <person name="LaButti K."/>
            <person name="Lindquist E.A."/>
            <person name="Lipzen A."/>
            <person name="Lundell T."/>
            <person name="Morin E."/>
            <person name="Murat C."/>
            <person name="Riley R."/>
            <person name="Ohm R."/>
            <person name="Sun H."/>
            <person name="Tunlid A."/>
            <person name="Henrissat B."/>
            <person name="Grigoriev I.V."/>
            <person name="Hibbett D.S."/>
            <person name="Martin F."/>
        </authorList>
    </citation>
    <scope>NUCLEOTIDE SEQUENCE [LARGE SCALE GENOMIC DNA]</scope>
    <source>
        <strain evidence="3">ATCC 200175</strain>
    </source>
</reference>
<dbReference type="EMBL" id="KN819401">
    <property type="protein sequence ID" value="KIJ10622.1"/>
    <property type="molecule type" value="Genomic_DNA"/>
</dbReference>
<protein>
    <recommendedName>
        <fullName evidence="1">RNA recognition motif spliceosomal PrP8 domain-containing protein</fullName>
    </recommendedName>
</protein>
<dbReference type="InterPro" id="IPR012337">
    <property type="entry name" value="RNaseH-like_sf"/>
</dbReference>
<dbReference type="HOGENOM" id="CLU_792497_0_0_1"/>
<dbReference type="GO" id="GO:0030623">
    <property type="term" value="F:U5 snRNA binding"/>
    <property type="evidence" value="ECO:0007669"/>
    <property type="project" value="TreeGrafter"/>
</dbReference>
<dbReference type="GO" id="GO:0030620">
    <property type="term" value="F:U2 snRNA binding"/>
    <property type="evidence" value="ECO:0007669"/>
    <property type="project" value="TreeGrafter"/>
</dbReference>
<accession>A0A0C9TS50</accession>
<dbReference type="InterPro" id="IPR027652">
    <property type="entry name" value="PRP8"/>
</dbReference>
<feature type="domain" description="RNA recognition motif spliceosomal PrP8" evidence="1">
    <location>
        <begin position="159"/>
        <end position="244"/>
    </location>
</feature>
<keyword evidence="3" id="KW-1185">Reference proteome</keyword>
<dbReference type="Proteomes" id="UP000053647">
    <property type="component" value="Unassembled WGS sequence"/>
</dbReference>
<dbReference type="GO" id="GO:0005682">
    <property type="term" value="C:U5 snRNP"/>
    <property type="evidence" value="ECO:0007669"/>
    <property type="project" value="TreeGrafter"/>
</dbReference>
<dbReference type="GO" id="GO:0071013">
    <property type="term" value="C:catalytic step 2 spliceosome"/>
    <property type="evidence" value="ECO:0007669"/>
    <property type="project" value="TreeGrafter"/>
</dbReference>
<evidence type="ECO:0000313" key="2">
    <source>
        <dbReference type="EMBL" id="KIJ10622.1"/>
    </source>
</evidence>
<sequence length="350" mass="39863">MSISGLYLKAEQERQHGYLNDGSHISAEEAAAIYTVTVQVHWLKSQKSAPIPFQPLSYKHDTKLLVLALDKLKEAYFDSHLNWSQREELALVKQAYDNPCVSHIKHPFLTQHAFKESGIEFFDTYDKLILCYDIEPMEKITNTRGRMQCHGGKHALQGRLLNCLLRLNLDHNLVDYITAKNNTVLTYNDIVHTNMYGLIRGLQFSAFGFQYYGLVLDILILGLQRASEMAGPPQMPNNFLQYCDSATEMLHILFRFTADEARDLILSANPDPTTNNIIGYNNKCCSPRDCRMRLIKHDVNLGRAVFWNVKDHHILAYDCGWHPHNGKPAVQLSNYHVDDITALCGVNGTP</sequence>
<dbReference type="GO" id="GO:0030619">
    <property type="term" value="F:U1 snRNA binding"/>
    <property type="evidence" value="ECO:0007669"/>
    <property type="project" value="TreeGrafter"/>
</dbReference>
<dbReference type="OrthoDB" id="3242454at2759"/>
<dbReference type="Pfam" id="PF10598">
    <property type="entry name" value="RRM_4"/>
    <property type="match status" value="1"/>
</dbReference>
<proteinExistence type="predicted"/>
<evidence type="ECO:0000259" key="1">
    <source>
        <dbReference type="Pfam" id="PF10598"/>
    </source>
</evidence>
<name>A0A0C9TS50_PAXIN</name>
<dbReference type="PANTHER" id="PTHR11140:SF0">
    <property type="entry name" value="PRE-MRNA-PROCESSING-SPLICING FACTOR 8"/>
    <property type="match status" value="1"/>
</dbReference>
<organism evidence="2 3">
    <name type="scientific">Paxillus involutus ATCC 200175</name>
    <dbReference type="NCBI Taxonomy" id="664439"/>
    <lineage>
        <taxon>Eukaryota</taxon>
        <taxon>Fungi</taxon>
        <taxon>Dikarya</taxon>
        <taxon>Basidiomycota</taxon>
        <taxon>Agaricomycotina</taxon>
        <taxon>Agaricomycetes</taxon>
        <taxon>Agaricomycetidae</taxon>
        <taxon>Boletales</taxon>
        <taxon>Paxilineae</taxon>
        <taxon>Paxillaceae</taxon>
        <taxon>Paxillus</taxon>
    </lineage>
</organism>
<evidence type="ECO:0000313" key="3">
    <source>
        <dbReference type="Proteomes" id="UP000053647"/>
    </source>
</evidence>
<reference evidence="2 3" key="1">
    <citation type="submission" date="2014-06" db="EMBL/GenBank/DDBJ databases">
        <authorList>
            <consortium name="DOE Joint Genome Institute"/>
            <person name="Kuo A."/>
            <person name="Kohler A."/>
            <person name="Nagy L.G."/>
            <person name="Floudas D."/>
            <person name="Copeland A."/>
            <person name="Barry K.W."/>
            <person name="Cichocki N."/>
            <person name="Veneault-Fourrey C."/>
            <person name="LaButti K."/>
            <person name="Lindquist E.A."/>
            <person name="Lipzen A."/>
            <person name="Lundell T."/>
            <person name="Morin E."/>
            <person name="Murat C."/>
            <person name="Sun H."/>
            <person name="Tunlid A."/>
            <person name="Henrissat B."/>
            <person name="Grigoriev I.V."/>
            <person name="Hibbett D.S."/>
            <person name="Martin F."/>
            <person name="Nordberg H.P."/>
            <person name="Cantor M.N."/>
            <person name="Hua S.X."/>
        </authorList>
    </citation>
    <scope>NUCLEOTIDE SEQUENCE [LARGE SCALE GENOMIC DNA]</scope>
    <source>
        <strain evidence="2 3">ATCC 200175</strain>
    </source>
</reference>
<gene>
    <name evidence="2" type="ORF">PAXINDRAFT_157573</name>
</gene>
<dbReference type="PANTHER" id="PTHR11140">
    <property type="entry name" value="PRE-MRNA SPLICING FACTOR PRP8"/>
    <property type="match status" value="1"/>
</dbReference>
<dbReference type="GO" id="GO:0017070">
    <property type="term" value="F:U6 snRNA binding"/>
    <property type="evidence" value="ECO:0007669"/>
    <property type="project" value="TreeGrafter"/>
</dbReference>
<dbReference type="InterPro" id="IPR019582">
    <property type="entry name" value="RRM_spliceosomal_PrP8"/>
</dbReference>
<dbReference type="GO" id="GO:0000244">
    <property type="term" value="P:spliceosomal tri-snRNP complex assembly"/>
    <property type="evidence" value="ECO:0007669"/>
    <property type="project" value="TreeGrafter"/>
</dbReference>
<dbReference type="AlphaFoldDB" id="A0A0C9TS50"/>